<sequence length="111" mass="12271">MNILNALLSIGPLGIMFDQHQGVVRAWTLSHPFQNGKTMSALKRFFPCLEVNQTSNEENSFIRLGGFSSLSEAIEVLVNAKLYSRSPAVQGLHRVDVPEGIETITQFAPIE</sequence>
<comment type="caution">
    <text evidence="1">The sequence shown here is derived from an EMBL/GenBank/DDBJ whole genome shotgun (WGS) entry which is preliminary data.</text>
</comment>
<protein>
    <submittedName>
        <fullName evidence="1">Uncharacterized protein</fullName>
    </submittedName>
</protein>
<proteinExistence type="predicted"/>
<dbReference type="EMBL" id="MFFU01000060">
    <property type="protein sequence ID" value="OGF14686.1"/>
    <property type="molecule type" value="Genomic_DNA"/>
</dbReference>
<dbReference type="AlphaFoldDB" id="A0A1F5RJP9"/>
<evidence type="ECO:0000313" key="1">
    <source>
        <dbReference type="EMBL" id="OGF14686.1"/>
    </source>
</evidence>
<organism evidence="1 2">
    <name type="scientific">Candidatus Falkowbacteria bacterium RIFCSPHIGHO2_02_FULL_45_15</name>
    <dbReference type="NCBI Taxonomy" id="1797987"/>
    <lineage>
        <taxon>Bacteria</taxon>
        <taxon>Candidatus Falkowiibacteriota</taxon>
    </lineage>
</organism>
<accession>A0A1F5RJP9</accession>
<name>A0A1F5RJP9_9BACT</name>
<reference evidence="1 2" key="1">
    <citation type="journal article" date="2016" name="Nat. Commun.">
        <title>Thousands of microbial genomes shed light on interconnected biogeochemical processes in an aquifer system.</title>
        <authorList>
            <person name="Anantharaman K."/>
            <person name="Brown C.T."/>
            <person name="Hug L.A."/>
            <person name="Sharon I."/>
            <person name="Castelle C.J."/>
            <person name="Probst A.J."/>
            <person name="Thomas B.C."/>
            <person name="Singh A."/>
            <person name="Wilkins M.J."/>
            <person name="Karaoz U."/>
            <person name="Brodie E.L."/>
            <person name="Williams K.H."/>
            <person name="Hubbard S.S."/>
            <person name="Banfield J.F."/>
        </authorList>
    </citation>
    <scope>NUCLEOTIDE SEQUENCE [LARGE SCALE GENOMIC DNA]</scope>
</reference>
<dbReference type="Proteomes" id="UP000177691">
    <property type="component" value="Unassembled WGS sequence"/>
</dbReference>
<evidence type="ECO:0000313" key="2">
    <source>
        <dbReference type="Proteomes" id="UP000177691"/>
    </source>
</evidence>
<gene>
    <name evidence="1" type="ORF">A3D54_03790</name>
</gene>